<keyword evidence="10" id="KW-0067">ATP-binding</keyword>
<dbReference type="InterPro" id="IPR036097">
    <property type="entry name" value="HisK_dim/P_sf"/>
</dbReference>
<keyword evidence="12" id="KW-0902">Two-component regulatory system</keyword>
<keyword evidence="5" id="KW-0597">Phosphoprotein</keyword>
<dbReference type="InterPro" id="IPR003594">
    <property type="entry name" value="HATPase_dom"/>
</dbReference>
<dbReference type="SUPFAM" id="SSF55874">
    <property type="entry name" value="ATPase domain of HSP90 chaperone/DNA topoisomerase II/histidine kinase"/>
    <property type="match status" value="1"/>
</dbReference>
<evidence type="ECO:0000256" key="12">
    <source>
        <dbReference type="ARBA" id="ARBA00023012"/>
    </source>
</evidence>
<dbReference type="InterPro" id="IPR036890">
    <property type="entry name" value="HATPase_C_sf"/>
</dbReference>
<dbReference type="KEGG" id="ccb:Clocel_1509"/>
<dbReference type="CDD" id="cd00075">
    <property type="entry name" value="HATPase"/>
    <property type="match status" value="1"/>
</dbReference>
<dbReference type="PROSITE" id="PS50885">
    <property type="entry name" value="HAMP"/>
    <property type="match status" value="1"/>
</dbReference>
<dbReference type="SUPFAM" id="SSF47384">
    <property type="entry name" value="Homodimeric domain of signal transducing histidine kinase"/>
    <property type="match status" value="1"/>
</dbReference>
<evidence type="ECO:0000256" key="9">
    <source>
        <dbReference type="ARBA" id="ARBA00022777"/>
    </source>
</evidence>
<evidence type="ECO:0000313" key="18">
    <source>
        <dbReference type="Proteomes" id="UP000002730"/>
    </source>
</evidence>
<organism evidence="17 18">
    <name type="scientific">Clostridium cellulovorans (strain ATCC 35296 / DSM 3052 / OCM 3 / 743B)</name>
    <dbReference type="NCBI Taxonomy" id="573061"/>
    <lineage>
        <taxon>Bacteria</taxon>
        <taxon>Bacillati</taxon>
        <taxon>Bacillota</taxon>
        <taxon>Clostridia</taxon>
        <taxon>Eubacteriales</taxon>
        <taxon>Clostridiaceae</taxon>
        <taxon>Clostridium</taxon>
    </lineage>
</organism>
<dbReference type="Gene3D" id="1.10.287.130">
    <property type="match status" value="1"/>
</dbReference>
<keyword evidence="9 17" id="KW-0418">Kinase</keyword>
<dbReference type="SUPFAM" id="SSF158472">
    <property type="entry name" value="HAMP domain-like"/>
    <property type="match status" value="1"/>
</dbReference>
<dbReference type="Pfam" id="PF00672">
    <property type="entry name" value="HAMP"/>
    <property type="match status" value="1"/>
</dbReference>
<dbReference type="Gene3D" id="6.10.340.10">
    <property type="match status" value="1"/>
</dbReference>
<keyword evidence="13 14" id="KW-0472">Membrane</keyword>
<dbReference type="Pfam" id="PF00512">
    <property type="entry name" value="HisKA"/>
    <property type="match status" value="1"/>
</dbReference>
<dbReference type="CDD" id="cd06225">
    <property type="entry name" value="HAMP"/>
    <property type="match status" value="1"/>
</dbReference>
<reference evidence="17 18" key="1">
    <citation type="submission" date="2010-08" db="EMBL/GenBank/DDBJ databases">
        <title>Complete sequence of Clostridium cellulovorans 743B.</title>
        <authorList>
            <consortium name="US DOE Joint Genome Institute"/>
            <person name="Lucas S."/>
            <person name="Copeland A."/>
            <person name="Lapidus A."/>
            <person name="Cheng J.-F."/>
            <person name="Bruce D."/>
            <person name="Goodwin L."/>
            <person name="Pitluck S."/>
            <person name="Chertkov O."/>
            <person name="Detter J.C."/>
            <person name="Han C."/>
            <person name="Tapia R."/>
            <person name="Land M."/>
            <person name="Hauser L."/>
            <person name="Chang Y.-J."/>
            <person name="Jeffries C."/>
            <person name="Kyrpides N."/>
            <person name="Ivanova N."/>
            <person name="Mikhailova N."/>
            <person name="Hemme C.L."/>
            <person name="Woyke T."/>
        </authorList>
    </citation>
    <scope>NUCLEOTIDE SEQUENCE [LARGE SCALE GENOMIC DNA]</scope>
    <source>
        <strain evidence="18">ATCC 35296 / DSM 3052 / OCM 3 / 743B</strain>
    </source>
</reference>
<evidence type="ECO:0000256" key="4">
    <source>
        <dbReference type="ARBA" id="ARBA00022475"/>
    </source>
</evidence>
<evidence type="ECO:0000256" key="3">
    <source>
        <dbReference type="ARBA" id="ARBA00012438"/>
    </source>
</evidence>
<dbReference type="CDD" id="cd00082">
    <property type="entry name" value="HisKA"/>
    <property type="match status" value="1"/>
</dbReference>
<evidence type="ECO:0000259" key="16">
    <source>
        <dbReference type="PROSITE" id="PS50885"/>
    </source>
</evidence>
<dbReference type="PRINTS" id="PR00344">
    <property type="entry name" value="BCTRLSENSOR"/>
</dbReference>
<comment type="subcellular location">
    <subcellularLocation>
        <location evidence="2">Cell membrane</location>
        <topology evidence="2">Multi-pass membrane protein</topology>
    </subcellularLocation>
</comment>
<accession>D9SWB4</accession>
<comment type="catalytic activity">
    <reaction evidence="1">
        <text>ATP + protein L-histidine = ADP + protein N-phospho-L-histidine.</text>
        <dbReference type="EC" id="2.7.13.3"/>
    </reaction>
</comment>
<feature type="transmembrane region" description="Helical" evidence="14">
    <location>
        <begin position="154"/>
        <end position="177"/>
    </location>
</feature>
<dbReference type="PROSITE" id="PS50109">
    <property type="entry name" value="HIS_KIN"/>
    <property type="match status" value="1"/>
</dbReference>
<dbReference type="InterPro" id="IPR005467">
    <property type="entry name" value="His_kinase_dom"/>
</dbReference>
<evidence type="ECO:0000256" key="2">
    <source>
        <dbReference type="ARBA" id="ARBA00004651"/>
    </source>
</evidence>
<keyword evidence="6" id="KW-0808">Transferase</keyword>
<dbReference type="Gene3D" id="3.30.565.10">
    <property type="entry name" value="Histidine kinase-like ATPase, C-terminal domain"/>
    <property type="match status" value="1"/>
</dbReference>
<dbReference type="AlphaFoldDB" id="D9SWB4"/>
<dbReference type="HOGENOM" id="CLU_000445_89_6_9"/>
<keyword evidence="4" id="KW-1003">Cell membrane</keyword>
<dbReference type="InterPro" id="IPR050398">
    <property type="entry name" value="HssS/ArlS-like"/>
</dbReference>
<protein>
    <recommendedName>
        <fullName evidence="3">histidine kinase</fullName>
        <ecNumber evidence="3">2.7.13.3</ecNumber>
    </recommendedName>
</protein>
<evidence type="ECO:0000256" key="5">
    <source>
        <dbReference type="ARBA" id="ARBA00022553"/>
    </source>
</evidence>
<dbReference type="RefSeq" id="WP_010077539.1">
    <property type="nucleotide sequence ID" value="NC_014393.1"/>
</dbReference>
<sequence>MKNKNKNKRGSLFSLLLKNYLAFSVMNIAIFVLVIIFEVIIVYEDNIIIQPKISEQQALLENLEFDKININTLVGNDGWIEILDSNNKVIYQKGNDVQQLPIHTDKELKTIPNESDNYEVKKHSFVDKKGDTYTLILHIKKLSDQEATYLLRKYFIIFISLLLALYITCINIFVLLLNKKVKKPLSKLEDAMQAFANGERNQIIMYKGPAEFVKICDSFNLMATELKESEEAQKRLAIEKQKMLADISHDLKTPITNIQGYAKALSDGIIPKDDYDKYLKIIYQKSNTLTELINIFYEYSKIEHPDFKMIMEQESFSEFLRTYIAEKYEHICDLGFELEILIPEDKMYYSFDAIQLQRAFDNIISNSLKHNPSGTVINIALEEQGECYKINIADNGIGISDEIAKNIFEPFVVGDESRNSKQGSGLGLAITKKIIEKHGGNIRIIPSSETKFKTEFEILLPKN</sequence>
<dbReference type="GO" id="GO:0000155">
    <property type="term" value="F:phosphorelay sensor kinase activity"/>
    <property type="evidence" value="ECO:0007669"/>
    <property type="project" value="InterPro"/>
</dbReference>
<dbReference type="eggNOG" id="COG5002">
    <property type="taxonomic scope" value="Bacteria"/>
</dbReference>
<keyword evidence="11 14" id="KW-1133">Transmembrane helix</keyword>
<dbReference type="SMART" id="SM00387">
    <property type="entry name" value="HATPase_c"/>
    <property type="match status" value="1"/>
</dbReference>
<evidence type="ECO:0000256" key="14">
    <source>
        <dbReference type="SAM" id="Phobius"/>
    </source>
</evidence>
<dbReference type="InterPro" id="IPR003660">
    <property type="entry name" value="HAMP_dom"/>
</dbReference>
<feature type="domain" description="Histidine kinase" evidence="15">
    <location>
        <begin position="246"/>
        <end position="463"/>
    </location>
</feature>
<keyword evidence="7 14" id="KW-0812">Transmembrane</keyword>
<dbReference type="Pfam" id="PF02518">
    <property type="entry name" value="HATPase_c"/>
    <property type="match status" value="1"/>
</dbReference>
<dbReference type="InterPro" id="IPR004358">
    <property type="entry name" value="Sig_transdc_His_kin-like_C"/>
</dbReference>
<keyword evidence="18" id="KW-1185">Reference proteome</keyword>
<dbReference type="PANTHER" id="PTHR45528">
    <property type="entry name" value="SENSOR HISTIDINE KINASE CPXA"/>
    <property type="match status" value="1"/>
</dbReference>
<dbReference type="EC" id="2.7.13.3" evidence="3"/>
<name>D9SWB4_CLOC7</name>
<dbReference type="SMART" id="SM00388">
    <property type="entry name" value="HisKA"/>
    <property type="match status" value="1"/>
</dbReference>
<evidence type="ECO:0000256" key="6">
    <source>
        <dbReference type="ARBA" id="ARBA00022679"/>
    </source>
</evidence>
<evidence type="ECO:0000256" key="1">
    <source>
        <dbReference type="ARBA" id="ARBA00000085"/>
    </source>
</evidence>
<keyword evidence="8" id="KW-0547">Nucleotide-binding</keyword>
<dbReference type="GO" id="GO:0005524">
    <property type="term" value="F:ATP binding"/>
    <property type="evidence" value="ECO:0007669"/>
    <property type="project" value="UniProtKB-KW"/>
</dbReference>
<gene>
    <name evidence="17" type="ordered locus">Clocel_1509</name>
</gene>
<feature type="transmembrane region" description="Helical" evidence="14">
    <location>
        <begin position="20"/>
        <end position="43"/>
    </location>
</feature>
<evidence type="ECO:0000259" key="15">
    <source>
        <dbReference type="PROSITE" id="PS50109"/>
    </source>
</evidence>
<dbReference type="STRING" id="573061.Clocel_1509"/>
<evidence type="ECO:0000256" key="11">
    <source>
        <dbReference type="ARBA" id="ARBA00022989"/>
    </source>
</evidence>
<dbReference type="SMART" id="SM00304">
    <property type="entry name" value="HAMP"/>
    <property type="match status" value="1"/>
</dbReference>
<evidence type="ECO:0000256" key="7">
    <source>
        <dbReference type="ARBA" id="ARBA00022692"/>
    </source>
</evidence>
<evidence type="ECO:0000256" key="10">
    <source>
        <dbReference type="ARBA" id="ARBA00022840"/>
    </source>
</evidence>
<dbReference type="Proteomes" id="UP000002730">
    <property type="component" value="Chromosome"/>
</dbReference>
<evidence type="ECO:0000256" key="13">
    <source>
        <dbReference type="ARBA" id="ARBA00023136"/>
    </source>
</evidence>
<proteinExistence type="predicted"/>
<dbReference type="InterPro" id="IPR003661">
    <property type="entry name" value="HisK_dim/P_dom"/>
</dbReference>
<dbReference type="EMBL" id="CP002160">
    <property type="protein sequence ID" value="ADL51258.1"/>
    <property type="molecule type" value="Genomic_DNA"/>
</dbReference>
<dbReference type="OrthoDB" id="335833at2"/>
<dbReference type="GO" id="GO:0005886">
    <property type="term" value="C:plasma membrane"/>
    <property type="evidence" value="ECO:0007669"/>
    <property type="project" value="UniProtKB-SubCell"/>
</dbReference>
<evidence type="ECO:0000256" key="8">
    <source>
        <dbReference type="ARBA" id="ARBA00022741"/>
    </source>
</evidence>
<feature type="domain" description="HAMP" evidence="16">
    <location>
        <begin position="179"/>
        <end position="231"/>
    </location>
</feature>
<dbReference type="PANTHER" id="PTHR45528:SF1">
    <property type="entry name" value="SENSOR HISTIDINE KINASE CPXA"/>
    <property type="match status" value="1"/>
</dbReference>
<evidence type="ECO:0000313" key="17">
    <source>
        <dbReference type="EMBL" id="ADL51258.1"/>
    </source>
</evidence>